<accession>A0A4E0QXT8</accession>
<name>A0A4E0QXT8_9EURY</name>
<evidence type="ECO:0000259" key="2">
    <source>
        <dbReference type="PROSITE" id="PS51898"/>
    </source>
</evidence>
<keyword evidence="1" id="KW-0233">DNA recombination</keyword>
<evidence type="ECO:0000313" key="3">
    <source>
        <dbReference type="EMBL" id="TGC08171.1"/>
    </source>
</evidence>
<dbReference type="SUPFAM" id="SSF56349">
    <property type="entry name" value="DNA breaking-rejoining enzymes"/>
    <property type="match status" value="1"/>
</dbReference>
<organism evidence="3 4">
    <name type="scientific">Methanolobus halotolerans</name>
    <dbReference type="NCBI Taxonomy" id="2052935"/>
    <lineage>
        <taxon>Archaea</taxon>
        <taxon>Methanobacteriati</taxon>
        <taxon>Methanobacteriota</taxon>
        <taxon>Stenosarchaea group</taxon>
        <taxon>Methanomicrobia</taxon>
        <taxon>Methanosarcinales</taxon>
        <taxon>Methanosarcinaceae</taxon>
        <taxon>Methanolobus</taxon>
    </lineage>
</organism>
<dbReference type="GO" id="GO:0006310">
    <property type="term" value="P:DNA recombination"/>
    <property type="evidence" value="ECO:0007669"/>
    <property type="project" value="UniProtKB-KW"/>
</dbReference>
<reference evidence="3 4" key="1">
    <citation type="submission" date="2017-11" db="EMBL/GenBank/DDBJ databases">
        <title>Isolation and Characterization of Methanogenic Archaea from Saline Meromictic Lake at Siberia.</title>
        <authorList>
            <person name="Shen Y."/>
            <person name="Huang H.-H."/>
            <person name="Lai M.-C."/>
            <person name="Chen S.-C."/>
        </authorList>
    </citation>
    <scope>NUCLEOTIDE SEQUENCE [LARGE SCALE GENOMIC DNA]</scope>
    <source>
        <strain evidence="3 4">SY-01</strain>
    </source>
</reference>
<dbReference type="GO" id="GO:0003677">
    <property type="term" value="F:DNA binding"/>
    <property type="evidence" value="ECO:0007669"/>
    <property type="project" value="InterPro"/>
</dbReference>
<dbReference type="PANTHER" id="PTHR30349:SF87">
    <property type="entry name" value="TRANSPOSASE A"/>
    <property type="match status" value="1"/>
</dbReference>
<keyword evidence="4" id="KW-1185">Reference proteome</keyword>
<proteinExistence type="predicted"/>
<protein>
    <recommendedName>
        <fullName evidence="2">Tyr recombinase domain-containing protein</fullName>
    </recommendedName>
</protein>
<dbReference type="RefSeq" id="WP_135390198.1">
    <property type="nucleotide sequence ID" value="NZ_PGGK01000011.1"/>
</dbReference>
<dbReference type="PANTHER" id="PTHR30349">
    <property type="entry name" value="PHAGE INTEGRASE-RELATED"/>
    <property type="match status" value="1"/>
</dbReference>
<dbReference type="AlphaFoldDB" id="A0A4E0QXT8"/>
<dbReference type="InterPro" id="IPR013762">
    <property type="entry name" value="Integrase-like_cat_sf"/>
</dbReference>
<dbReference type="Gene3D" id="1.10.443.10">
    <property type="entry name" value="Intergrase catalytic core"/>
    <property type="match status" value="1"/>
</dbReference>
<dbReference type="CDD" id="cd00397">
    <property type="entry name" value="DNA_BRE_C"/>
    <property type="match status" value="1"/>
</dbReference>
<dbReference type="EMBL" id="PGGK01000011">
    <property type="protein sequence ID" value="TGC08171.1"/>
    <property type="molecule type" value="Genomic_DNA"/>
</dbReference>
<evidence type="ECO:0000256" key="1">
    <source>
        <dbReference type="ARBA" id="ARBA00023172"/>
    </source>
</evidence>
<sequence>MPLYNIDRKLASQEGSIRTAEYSESNKDLIFKFERYLFLEGIKKVRVLKYLNQLNLIASTFDFEFKDATRDDIEFLVEAIVKSDRSEWTKYDYFVTIKRFFRWMNKGKDPELTAWIKPKVRNPNKLPEEMLTEAEVKQMIEAAVHPRDKALVATMWDAGGRVGEIGEIKIKHVAFDKYGVVLVVDGKTGMRRVRLVFSAPYLASWLDIHPGKHNPEDYVWVGIGQRGRGKQLNYSAIRMLIKRLAKKAGIKKRVYNHLFRHSRSTDLAQYLTESQMKEHLGWEQSSKMAGIYVHLSGKQIDKAILKMHGIVDEEELKPKLTSVECPRCKHVNGSTSGFCSMCGMALTIESAVDVEKKRSDISMALMELVEKDPEVAEILRKVMD</sequence>
<dbReference type="InterPro" id="IPR011010">
    <property type="entry name" value="DNA_brk_join_enz"/>
</dbReference>
<dbReference type="InterPro" id="IPR050090">
    <property type="entry name" value="Tyrosine_recombinase_XerCD"/>
</dbReference>
<dbReference type="GO" id="GO:0015074">
    <property type="term" value="P:DNA integration"/>
    <property type="evidence" value="ECO:0007669"/>
    <property type="project" value="InterPro"/>
</dbReference>
<dbReference type="Proteomes" id="UP000297295">
    <property type="component" value="Unassembled WGS sequence"/>
</dbReference>
<dbReference type="Pfam" id="PF00589">
    <property type="entry name" value="Phage_integrase"/>
    <property type="match status" value="1"/>
</dbReference>
<dbReference type="OrthoDB" id="144892at2157"/>
<evidence type="ECO:0000313" key="4">
    <source>
        <dbReference type="Proteomes" id="UP000297295"/>
    </source>
</evidence>
<feature type="domain" description="Tyr recombinase" evidence="2">
    <location>
        <begin position="125"/>
        <end position="305"/>
    </location>
</feature>
<dbReference type="PROSITE" id="PS51898">
    <property type="entry name" value="TYR_RECOMBINASE"/>
    <property type="match status" value="1"/>
</dbReference>
<dbReference type="InterPro" id="IPR002104">
    <property type="entry name" value="Integrase_catalytic"/>
</dbReference>
<gene>
    <name evidence="3" type="ORF">CUN85_10185</name>
</gene>
<comment type="caution">
    <text evidence="3">The sequence shown here is derived from an EMBL/GenBank/DDBJ whole genome shotgun (WGS) entry which is preliminary data.</text>
</comment>